<evidence type="ECO:0000313" key="4">
    <source>
        <dbReference type="EMBL" id="OMJ80291.1"/>
    </source>
</evidence>
<dbReference type="InterPro" id="IPR001932">
    <property type="entry name" value="PPM-type_phosphatase-like_dom"/>
</dbReference>
<dbReference type="InterPro" id="IPR015655">
    <property type="entry name" value="PP2C"/>
</dbReference>
<dbReference type="GO" id="GO:0016020">
    <property type="term" value="C:membrane"/>
    <property type="evidence" value="ECO:0007669"/>
    <property type="project" value="UniProtKB-SubCell"/>
</dbReference>
<evidence type="ECO:0000256" key="1">
    <source>
        <dbReference type="ARBA" id="ARBA00004370"/>
    </source>
</evidence>
<dbReference type="InterPro" id="IPR036457">
    <property type="entry name" value="PPM-type-like_dom_sf"/>
</dbReference>
<dbReference type="Gene3D" id="3.60.40.10">
    <property type="entry name" value="PPM-type phosphatase domain"/>
    <property type="match status" value="1"/>
</dbReference>
<proteinExistence type="predicted"/>
<dbReference type="SUPFAM" id="SSF81606">
    <property type="entry name" value="PP2C-like"/>
    <property type="match status" value="1"/>
</dbReference>
<name>A0A1R2BUC2_9CILI</name>
<dbReference type="Proteomes" id="UP000187209">
    <property type="component" value="Unassembled WGS sequence"/>
</dbReference>
<dbReference type="PANTHER" id="PTHR47992">
    <property type="entry name" value="PROTEIN PHOSPHATASE"/>
    <property type="match status" value="1"/>
</dbReference>
<dbReference type="Pfam" id="PF00481">
    <property type="entry name" value="PP2C"/>
    <property type="match status" value="1"/>
</dbReference>
<dbReference type="AlphaFoldDB" id="A0A1R2BUC2"/>
<keyword evidence="5" id="KW-1185">Reference proteome</keyword>
<comment type="caution">
    <text evidence="4">The sequence shown here is derived from an EMBL/GenBank/DDBJ whole genome shotgun (WGS) entry which is preliminary data.</text>
</comment>
<feature type="domain" description="PPM-type phosphatase" evidence="3">
    <location>
        <begin position="122"/>
        <end position="417"/>
    </location>
</feature>
<dbReference type="EMBL" id="MPUH01000430">
    <property type="protein sequence ID" value="OMJ80291.1"/>
    <property type="molecule type" value="Genomic_DNA"/>
</dbReference>
<dbReference type="PROSITE" id="PS51746">
    <property type="entry name" value="PPM_2"/>
    <property type="match status" value="1"/>
</dbReference>
<sequence length="427" mass="47135">MEKSSYKSGHFSSHKILKPIIKFTNHIQTRRHILNTLQLQSTSISPIKNSTQKSNKSLGKLQVSNISKNHLDSVEKVDRSHHVKSNRSKEKLSPIRMPVKNNMYESSRLVLCPVGNGFKKVVVGVLSKTVTGMVAGKTKKANQDSNFIMNNFMGSANQVFLGVMDGHGLYGGQVSNYVKNALPYHMSMLLNHDSNPSREVKTEEDFDRIKSAFIESYKQIHNEVKKKTDIDANFSGTTAISLLIQGKYCFCSNVGDSRAVIGRYTKSGWLAIPLSCDQKPDNPEERYRIEQAGGRIAPYTGIDGNPIGPYRVWLKNDSLPGLAMSRSIGDLIAGQVGVSHIPEVIVHEFDQSDKFIIIASDGIWEFISSEECVQMIALGFSSGKMQNALDGLTDAAVLRWKKQDGNVDDVTAIVVSLKVKEEGGSGL</sequence>
<keyword evidence="2" id="KW-0472">Membrane</keyword>
<dbReference type="GO" id="GO:0004722">
    <property type="term" value="F:protein serine/threonine phosphatase activity"/>
    <property type="evidence" value="ECO:0007669"/>
    <property type="project" value="InterPro"/>
</dbReference>
<gene>
    <name evidence="4" type="ORF">SteCoe_19496</name>
</gene>
<reference evidence="4 5" key="1">
    <citation type="submission" date="2016-11" db="EMBL/GenBank/DDBJ databases">
        <title>The macronuclear genome of Stentor coeruleus: a giant cell with tiny introns.</title>
        <authorList>
            <person name="Slabodnick M."/>
            <person name="Ruby J.G."/>
            <person name="Reiff S.B."/>
            <person name="Swart E.C."/>
            <person name="Gosai S."/>
            <person name="Prabakaran S."/>
            <person name="Witkowska E."/>
            <person name="Larue G.E."/>
            <person name="Fisher S."/>
            <person name="Freeman R.M."/>
            <person name="Gunawardena J."/>
            <person name="Chu W."/>
            <person name="Stover N.A."/>
            <person name="Gregory B.D."/>
            <person name="Nowacki M."/>
            <person name="Derisi J."/>
            <person name="Roy S.W."/>
            <person name="Marshall W.F."/>
            <person name="Sood P."/>
        </authorList>
    </citation>
    <scope>NUCLEOTIDE SEQUENCE [LARGE SCALE GENOMIC DNA]</scope>
    <source>
        <strain evidence="4">WM001</strain>
    </source>
</reference>
<dbReference type="CDD" id="cd00143">
    <property type="entry name" value="PP2Cc"/>
    <property type="match status" value="1"/>
</dbReference>
<accession>A0A1R2BUC2</accession>
<evidence type="ECO:0000259" key="3">
    <source>
        <dbReference type="PROSITE" id="PS51746"/>
    </source>
</evidence>
<evidence type="ECO:0000256" key="2">
    <source>
        <dbReference type="ARBA" id="ARBA00023136"/>
    </source>
</evidence>
<comment type="subcellular location">
    <subcellularLocation>
        <location evidence="1">Membrane</location>
    </subcellularLocation>
</comment>
<protein>
    <recommendedName>
        <fullName evidence="3">PPM-type phosphatase domain-containing protein</fullName>
    </recommendedName>
</protein>
<evidence type="ECO:0000313" key="5">
    <source>
        <dbReference type="Proteomes" id="UP000187209"/>
    </source>
</evidence>
<dbReference type="SMART" id="SM00332">
    <property type="entry name" value="PP2Cc"/>
    <property type="match status" value="1"/>
</dbReference>
<dbReference type="OrthoDB" id="10264738at2759"/>
<organism evidence="4 5">
    <name type="scientific">Stentor coeruleus</name>
    <dbReference type="NCBI Taxonomy" id="5963"/>
    <lineage>
        <taxon>Eukaryota</taxon>
        <taxon>Sar</taxon>
        <taxon>Alveolata</taxon>
        <taxon>Ciliophora</taxon>
        <taxon>Postciliodesmatophora</taxon>
        <taxon>Heterotrichea</taxon>
        <taxon>Heterotrichida</taxon>
        <taxon>Stentoridae</taxon>
        <taxon>Stentor</taxon>
    </lineage>
</organism>